<proteinExistence type="predicted"/>
<evidence type="ECO:0000313" key="3">
    <source>
        <dbReference type="RefSeq" id="XP_013927157.1"/>
    </source>
</evidence>
<evidence type="ECO:0000313" key="2">
    <source>
        <dbReference type="Proteomes" id="UP000504617"/>
    </source>
</evidence>
<dbReference type="OrthoDB" id="4788989at2759"/>
<dbReference type="Proteomes" id="UP000504617">
    <property type="component" value="Unplaced"/>
</dbReference>
<sequence length="220" mass="23125">MNQGSPWNLLGGKTTLVDFDVHPTGCVFVLVEDPELAAEEEGGCGESEDILGEAEAEGGERDENLKDPWQGISPLVNGTRNGAAIAGGASTPELTPSLAERSQELWSTQQGQLDGGLQVTDSTSPSPLPEGDLADNGPPQSMEQSPGEDFSTTESSAENGEGGGQESHREPEGEHVLLHGMASTTSQPSVSGPAADRWRSEDFAEPLLSSCFNPTLWLHD</sequence>
<keyword evidence="2" id="KW-1185">Reference proteome</keyword>
<dbReference type="KEGG" id="tsr:106553219"/>
<dbReference type="GeneID" id="106553219"/>
<protein>
    <submittedName>
        <fullName evidence="3">Uncharacterized protein LOC106553219</fullName>
    </submittedName>
</protein>
<dbReference type="RefSeq" id="XP_013927157.1">
    <property type="nucleotide sequence ID" value="XM_014071682.1"/>
</dbReference>
<feature type="compositionally biased region" description="Polar residues" evidence="1">
    <location>
        <begin position="138"/>
        <end position="158"/>
    </location>
</feature>
<name>A0A6I9YS92_9SAUR</name>
<dbReference type="AlphaFoldDB" id="A0A6I9YS92"/>
<feature type="compositionally biased region" description="Acidic residues" evidence="1">
    <location>
        <begin position="39"/>
        <end position="57"/>
    </location>
</feature>
<reference evidence="3" key="1">
    <citation type="submission" date="2025-08" db="UniProtKB">
        <authorList>
            <consortium name="RefSeq"/>
        </authorList>
    </citation>
    <scope>IDENTIFICATION</scope>
</reference>
<feature type="compositionally biased region" description="Basic and acidic residues" evidence="1">
    <location>
        <begin position="166"/>
        <end position="177"/>
    </location>
</feature>
<gene>
    <name evidence="3" type="primary">LOC106553219</name>
</gene>
<feature type="region of interest" description="Disordered" evidence="1">
    <location>
        <begin position="39"/>
        <end position="198"/>
    </location>
</feature>
<evidence type="ECO:0000256" key="1">
    <source>
        <dbReference type="SAM" id="MobiDB-lite"/>
    </source>
</evidence>
<organism evidence="2 3">
    <name type="scientific">Thamnophis sirtalis</name>
    <dbReference type="NCBI Taxonomy" id="35019"/>
    <lineage>
        <taxon>Eukaryota</taxon>
        <taxon>Metazoa</taxon>
        <taxon>Chordata</taxon>
        <taxon>Craniata</taxon>
        <taxon>Vertebrata</taxon>
        <taxon>Euteleostomi</taxon>
        <taxon>Lepidosauria</taxon>
        <taxon>Squamata</taxon>
        <taxon>Bifurcata</taxon>
        <taxon>Unidentata</taxon>
        <taxon>Episquamata</taxon>
        <taxon>Toxicofera</taxon>
        <taxon>Serpentes</taxon>
        <taxon>Colubroidea</taxon>
        <taxon>Colubridae</taxon>
        <taxon>Natricinae</taxon>
        <taxon>Thamnophis</taxon>
    </lineage>
</organism>
<accession>A0A6I9YS92</accession>